<evidence type="ECO:0000256" key="1">
    <source>
        <dbReference type="SAM" id="SignalP"/>
    </source>
</evidence>
<evidence type="ECO:0000313" key="2">
    <source>
        <dbReference type="EMBL" id="KAF7718686.1"/>
    </source>
</evidence>
<keyword evidence="1" id="KW-0732">Signal</keyword>
<reference evidence="2" key="1">
    <citation type="journal article" date="2020" name="Front. Microbiol.">
        <title>Gene regulatory networks of Penicillium echinulatum 2HH and Penicillium oxalicum 114-2 inferred by a computational biology approach.</title>
        <authorList>
            <person name="Lenz A.R."/>
            <person name="Galan-Vasquez E."/>
            <person name="Balbinot E."/>
            <person name="De Abreu F.P."/>
            <person name="De Oliveira N.S."/>
            <person name="Da Rosa L.O."/>
            <person name="De Avila E Silva S."/>
            <person name="Camassola M."/>
            <person name="Dillon A.J.P."/>
            <person name="Perez-Rueda E."/>
        </authorList>
    </citation>
    <scope>NUCLEOTIDE SEQUENCE</scope>
    <source>
        <strain evidence="2">S1M29</strain>
    </source>
</reference>
<keyword evidence="3" id="KW-1185">Reference proteome</keyword>
<comment type="caution">
    <text evidence="2">The sequence shown here is derived from an EMBL/GenBank/DDBJ whole genome shotgun (WGS) entry which is preliminary data.</text>
</comment>
<dbReference type="EMBL" id="WIWV01000012">
    <property type="protein sequence ID" value="KAF7718686.1"/>
    <property type="molecule type" value="Genomic_DNA"/>
</dbReference>
<protein>
    <submittedName>
        <fullName evidence="2">Uncharacterized protein</fullName>
    </submittedName>
</protein>
<dbReference type="Proteomes" id="UP000631181">
    <property type="component" value="Unassembled WGS sequence"/>
</dbReference>
<dbReference type="AlphaFoldDB" id="A0A8J8W873"/>
<evidence type="ECO:0000313" key="3">
    <source>
        <dbReference type="Proteomes" id="UP000631181"/>
    </source>
</evidence>
<organism evidence="2 3">
    <name type="scientific">Penicillium ucsense</name>
    <dbReference type="NCBI Taxonomy" id="2839758"/>
    <lineage>
        <taxon>Eukaryota</taxon>
        <taxon>Fungi</taxon>
        <taxon>Dikarya</taxon>
        <taxon>Ascomycota</taxon>
        <taxon>Pezizomycotina</taxon>
        <taxon>Eurotiomycetes</taxon>
        <taxon>Eurotiomycetidae</taxon>
        <taxon>Eurotiales</taxon>
        <taxon>Aspergillaceae</taxon>
        <taxon>Penicillium</taxon>
    </lineage>
</organism>
<dbReference type="OrthoDB" id="2349272at2759"/>
<proteinExistence type="predicted"/>
<feature type="signal peptide" evidence="1">
    <location>
        <begin position="1"/>
        <end position="26"/>
    </location>
</feature>
<accession>A0A8J8W873</accession>
<name>A0A8J8W873_9EURO</name>
<sequence length="224" mass="24108">MHIPTGPLSIPITLLLILGIGSITTAQPTHKPATEPTPAQSSLTEAQLLTISPKANTCDNAPAEGECATAATAANYTAQSFDQYKVTSKAEQAALVSLMAFESGDFKYNKNHFPGVAGQGTRNMQSPTFNKKYASSIPALADQFPSVSDSPADLLDLLRGNETYDFGSGAWFLTTQCTSDVRSALQKGDEAGWKRYITLEGYWMLFGSLSWAWPMARSTDRGQV</sequence>
<gene>
    <name evidence="2" type="ORF">PECM_001105</name>
</gene>
<feature type="chain" id="PRO_5035163366" evidence="1">
    <location>
        <begin position="27"/>
        <end position="224"/>
    </location>
</feature>